<gene>
    <name evidence="2" type="ORF">B0T10DRAFT_501913</name>
</gene>
<evidence type="ECO:0000313" key="3">
    <source>
        <dbReference type="Proteomes" id="UP000777438"/>
    </source>
</evidence>
<dbReference type="SUPFAM" id="SSF48452">
    <property type="entry name" value="TPR-like"/>
    <property type="match status" value="2"/>
</dbReference>
<comment type="caution">
    <text evidence="2">The sequence shown here is derived from an EMBL/GenBank/DDBJ whole genome shotgun (WGS) entry which is preliminary data.</text>
</comment>
<accession>A0A9P8VP08</accession>
<dbReference type="EMBL" id="JAGPYM010000081">
    <property type="protein sequence ID" value="KAH6869055.1"/>
    <property type="molecule type" value="Genomic_DNA"/>
</dbReference>
<feature type="domain" description="CHAT" evidence="1">
    <location>
        <begin position="780"/>
        <end position="1038"/>
    </location>
</feature>
<dbReference type="Pfam" id="PF12770">
    <property type="entry name" value="CHAT"/>
    <property type="match status" value="1"/>
</dbReference>
<dbReference type="PANTHER" id="PTHR19959">
    <property type="entry name" value="KINESIN LIGHT CHAIN"/>
    <property type="match status" value="1"/>
</dbReference>
<dbReference type="AlphaFoldDB" id="A0A9P8VP08"/>
<keyword evidence="3" id="KW-1185">Reference proteome</keyword>
<name>A0A9P8VP08_9HYPO</name>
<proteinExistence type="predicted"/>
<evidence type="ECO:0000313" key="2">
    <source>
        <dbReference type="EMBL" id="KAH6869055.1"/>
    </source>
</evidence>
<evidence type="ECO:0000259" key="1">
    <source>
        <dbReference type="Pfam" id="PF12770"/>
    </source>
</evidence>
<organism evidence="2 3">
    <name type="scientific">Thelonectria olida</name>
    <dbReference type="NCBI Taxonomy" id="1576542"/>
    <lineage>
        <taxon>Eukaryota</taxon>
        <taxon>Fungi</taxon>
        <taxon>Dikarya</taxon>
        <taxon>Ascomycota</taxon>
        <taxon>Pezizomycotina</taxon>
        <taxon>Sordariomycetes</taxon>
        <taxon>Hypocreomycetidae</taxon>
        <taxon>Hypocreales</taxon>
        <taxon>Nectriaceae</taxon>
        <taxon>Thelonectria</taxon>
    </lineage>
</organism>
<dbReference type="InterPro" id="IPR024983">
    <property type="entry name" value="CHAT_dom"/>
</dbReference>
<dbReference type="Proteomes" id="UP000777438">
    <property type="component" value="Unassembled WGS sequence"/>
</dbReference>
<dbReference type="InterPro" id="IPR011990">
    <property type="entry name" value="TPR-like_helical_dom_sf"/>
</dbReference>
<sequence>MASPSSDDLPAAGTVASTAEGDGLERVLYDRYTNSGNQTDLTEYITASRDMFRETPEDTPNRPEHLFEYGIALQEMHSRTGAMEYLEQAIDSTRQAIRGVAENDVNRPWMLYSLGTMLRREFSLTEGGLEPTEAIQVSGEAADAVAEDHPRKAQYLNNLGLTMANKFRFTMAANDLDDAIEILRRAAAISREDDPSWVRFLSDLGDCINDRWTLTNSADDLEEALEIARRAVENTPKDHQDRIEFVIQLADRRVAHYERTGSLSDLEDDIELLRNSLQSTPDDHPSRATLSNMLGNCHANRYYHLGMVADLDEAIKLARQAVDLTPKEDRNFLVNLSGLGVSLADRYERTRALADLSEAIEISTKVLQETPLGSSEWCVFAYNLGTHLQMRYNRVGAASDLDKAIELARAALAAPAESQVKPDMVLRFLGENLGHRFDGAGAIEDLHEAIEVGTKAMRATPRFDVDWPFASQRLAGHLARRYSQTNAISDLNEAIELATQAVGALGEHNRFRAGFLSFLGNLFGMRFGATEAREDRQQAILLFQTALLQTQSFIEVRIEAAKVVVVLCQEESMWQEAYEAARMAIDLIPQLALRSLQTSDKQELLAGLGGFASEGAALALRVGEEPFIALDLLEKGRGVIALSLEDVHTDITHLEETHPDLARLFVYLRSQLGGPDTAKVKGKSEWNSESNRSHEAAEDFEKLLLEIRQQPSFEYFLLAPTESEVKSAARYGPIVVVNCSLERCDAILVEQHQIRLVPLPRYNRGVMLDYLREGTFKSTEALEWLWHCIANPVLSALGFDQPPTSNNWPRVWWVMTGSLTRFPIHAAGLHAKGSSETVIDRVISSYHTSVQAIIRNRKRLPSPGTPHHAVLVAMENTPGNSPLPFASKEITTVRGLCESMSLNAVEPPPRKEDILSQLNQCNIFHFAGHAHTDSLDPTESYLCLDDTKARSLTVSNLLDINRQRGSPFLAYLSACGTGQIQMMRLSDEAIHLITGFQLAGFRHVIGTLWEVKDELCVDMARITYEELRDKALTDESVSWGLHKAARELRDRWLGETRDRGGSLWHVEPETKQPGEAYCSMADEGVRENRLPRDVIVCDEEHTWPPWIPYVHFGV</sequence>
<protein>
    <submittedName>
        <fullName evidence="2">CHAT domain-containing protein</fullName>
    </submittedName>
</protein>
<dbReference type="PANTHER" id="PTHR19959:SF119">
    <property type="entry name" value="FUNGAL LIPASE-LIKE DOMAIN-CONTAINING PROTEIN"/>
    <property type="match status" value="1"/>
</dbReference>
<reference evidence="2 3" key="1">
    <citation type="journal article" date="2021" name="Nat. Commun.">
        <title>Genetic determinants of endophytism in the Arabidopsis root mycobiome.</title>
        <authorList>
            <person name="Mesny F."/>
            <person name="Miyauchi S."/>
            <person name="Thiergart T."/>
            <person name="Pickel B."/>
            <person name="Atanasova L."/>
            <person name="Karlsson M."/>
            <person name="Huettel B."/>
            <person name="Barry K.W."/>
            <person name="Haridas S."/>
            <person name="Chen C."/>
            <person name="Bauer D."/>
            <person name="Andreopoulos W."/>
            <person name="Pangilinan J."/>
            <person name="LaButti K."/>
            <person name="Riley R."/>
            <person name="Lipzen A."/>
            <person name="Clum A."/>
            <person name="Drula E."/>
            <person name="Henrissat B."/>
            <person name="Kohler A."/>
            <person name="Grigoriev I.V."/>
            <person name="Martin F.M."/>
            <person name="Hacquard S."/>
        </authorList>
    </citation>
    <scope>NUCLEOTIDE SEQUENCE [LARGE SCALE GENOMIC DNA]</scope>
    <source>
        <strain evidence="2 3">MPI-CAGE-CH-0241</strain>
    </source>
</reference>
<dbReference type="Gene3D" id="1.25.40.10">
    <property type="entry name" value="Tetratricopeptide repeat domain"/>
    <property type="match status" value="2"/>
</dbReference>
<dbReference type="Pfam" id="PF13374">
    <property type="entry name" value="TPR_10"/>
    <property type="match status" value="1"/>
</dbReference>
<dbReference type="OrthoDB" id="9991317at2759"/>